<proteinExistence type="predicted"/>
<dbReference type="CDD" id="cd00093">
    <property type="entry name" value="HTH_XRE"/>
    <property type="match status" value="1"/>
</dbReference>
<evidence type="ECO:0000313" key="3">
    <source>
        <dbReference type="EMBL" id="APM41325.1"/>
    </source>
</evidence>
<evidence type="ECO:0000259" key="2">
    <source>
        <dbReference type="PROSITE" id="PS50943"/>
    </source>
</evidence>
<keyword evidence="1" id="KW-0238">DNA-binding</keyword>
<gene>
    <name evidence="3" type="ORF">BS101_18390</name>
</gene>
<dbReference type="EMBL" id="CP018335">
    <property type="protein sequence ID" value="APM41325.1"/>
    <property type="molecule type" value="Genomic_DNA"/>
</dbReference>
<dbReference type="SMART" id="SM00530">
    <property type="entry name" value="HTH_XRE"/>
    <property type="match status" value="1"/>
</dbReference>
<dbReference type="SUPFAM" id="SSF47413">
    <property type="entry name" value="lambda repressor-like DNA-binding domains"/>
    <property type="match status" value="1"/>
</dbReference>
<dbReference type="Proteomes" id="UP000184604">
    <property type="component" value="Chromosome"/>
</dbReference>
<dbReference type="PROSITE" id="PS50943">
    <property type="entry name" value="HTH_CROC1"/>
    <property type="match status" value="1"/>
</dbReference>
<dbReference type="PANTHER" id="PTHR46558">
    <property type="entry name" value="TRACRIPTIONAL REGULATORY PROTEIN-RELATED-RELATED"/>
    <property type="match status" value="1"/>
</dbReference>
<accession>A0A1L5FEA9</accession>
<evidence type="ECO:0000256" key="1">
    <source>
        <dbReference type="ARBA" id="ARBA00023125"/>
    </source>
</evidence>
<feature type="domain" description="HTH cro/C1-type" evidence="2">
    <location>
        <begin position="7"/>
        <end position="61"/>
    </location>
</feature>
<dbReference type="GO" id="GO:0003677">
    <property type="term" value="F:DNA binding"/>
    <property type="evidence" value="ECO:0007669"/>
    <property type="project" value="UniProtKB-KW"/>
</dbReference>
<dbReference type="Gene3D" id="1.10.260.40">
    <property type="entry name" value="lambda repressor-like DNA-binding domains"/>
    <property type="match status" value="1"/>
</dbReference>
<organism evidence="3 4">
    <name type="scientific">Clostridium kluyveri</name>
    <dbReference type="NCBI Taxonomy" id="1534"/>
    <lineage>
        <taxon>Bacteria</taxon>
        <taxon>Bacillati</taxon>
        <taxon>Bacillota</taxon>
        <taxon>Clostridia</taxon>
        <taxon>Eubacteriales</taxon>
        <taxon>Clostridiaceae</taxon>
        <taxon>Clostridium</taxon>
    </lineage>
</organism>
<dbReference type="Pfam" id="PF01381">
    <property type="entry name" value="HTH_3"/>
    <property type="match status" value="1"/>
</dbReference>
<protein>
    <recommendedName>
        <fullName evidence="2">HTH cro/C1-type domain-containing protein</fullName>
    </recommendedName>
</protein>
<dbReference type="InterPro" id="IPR001387">
    <property type="entry name" value="Cro/C1-type_HTH"/>
</dbReference>
<dbReference type="OrthoDB" id="5387728at2"/>
<reference evidence="3 4" key="1">
    <citation type="submission" date="2016-12" db="EMBL/GenBank/DDBJ databases">
        <title>Complete genome sequence of Clostridium kluyveri JZZ isolated from the pit mud of a Chinese flavor liquor-making factory.</title>
        <authorList>
            <person name="Wang Y."/>
        </authorList>
    </citation>
    <scope>NUCLEOTIDE SEQUENCE [LARGE SCALE GENOMIC DNA]</scope>
    <source>
        <strain evidence="3 4">JZZ</strain>
    </source>
</reference>
<sequence length="108" mass="12466">MSVGKNIKKYRKSKNLTQKQLAQKIGVIPVTITRYENNKREPNIDTLNEIAKALDVPVYELIGESLRNPESFNDMDLSLVPTNKLIEELNKRNDFIIKLESKNYKSSE</sequence>
<evidence type="ECO:0000313" key="4">
    <source>
        <dbReference type="Proteomes" id="UP000184604"/>
    </source>
</evidence>
<dbReference type="AlphaFoldDB" id="A0A1L5FEA9"/>
<dbReference type="InterPro" id="IPR010982">
    <property type="entry name" value="Lambda_DNA-bd_dom_sf"/>
</dbReference>
<name>A0A1L5FEA9_CLOKL</name>
<dbReference type="PANTHER" id="PTHR46558:SF4">
    <property type="entry name" value="DNA-BIDING PHAGE PROTEIN"/>
    <property type="match status" value="1"/>
</dbReference>